<comment type="caution">
    <text evidence="2">The sequence shown here is derived from an EMBL/GenBank/DDBJ whole genome shotgun (WGS) entry which is preliminary data.</text>
</comment>
<dbReference type="InterPro" id="IPR000182">
    <property type="entry name" value="GNAT_dom"/>
</dbReference>
<reference evidence="2" key="1">
    <citation type="journal article" date="2021" name="PeerJ">
        <title>Extensive microbial diversity within the chicken gut microbiome revealed by metagenomics and culture.</title>
        <authorList>
            <person name="Gilroy R."/>
            <person name="Ravi A."/>
            <person name="Getino M."/>
            <person name="Pursley I."/>
            <person name="Horton D.L."/>
            <person name="Alikhan N.F."/>
            <person name="Baker D."/>
            <person name="Gharbi K."/>
            <person name="Hall N."/>
            <person name="Watson M."/>
            <person name="Adriaenssens E.M."/>
            <person name="Foster-Nyarko E."/>
            <person name="Jarju S."/>
            <person name="Secka A."/>
            <person name="Antonio M."/>
            <person name="Oren A."/>
            <person name="Chaudhuri R.R."/>
            <person name="La Ragione R."/>
            <person name="Hildebrand F."/>
            <person name="Pallen M.J."/>
        </authorList>
    </citation>
    <scope>NUCLEOTIDE SEQUENCE</scope>
    <source>
        <strain evidence="2">150</strain>
    </source>
</reference>
<name>A0A9E3ZT96_9ENTE</name>
<dbReference type="SUPFAM" id="SSF55729">
    <property type="entry name" value="Acyl-CoA N-acyltransferases (Nat)"/>
    <property type="match status" value="1"/>
</dbReference>
<sequence>MIFSIKLVETIEETQIVDQLVKEIWPETYLSIIGEDQVRYMLATFQSLKNIQEDIQNGDRYFILYENQTPIGYTAYREEPKSLYISKLYLKQSTRGKGYASLVFQWFETLAAGKTLRLNVNKANTRAIAVYEHRGFKQVAACKNSIGQGYIMDDYVYEKDIH</sequence>
<feature type="domain" description="N-acetyltransferase" evidence="1">
    <location>
        <begin position="22"/>
        <end position="162"/>
    </location>
</feature>
<evidence type="ECO:0000259" key="1">
    <source>
        <dbReference type="PROSITE" id="PS51186"/>
    </source>
</evidence>
<reference evidence="2" key="2">
    <citation type="submission" date="2021-11" db="EMBL/GenBank/DDBJ databases">
        <authorList>
            <person name="Gilroy R."/>
        </authorList>
    </citation>
    <scope>NUCLEOTIDE SEQUENCE</scope>
    <source>
        <strain evidence="2">150</strain>
    </source>
</reference>
<dbReference type="EMBL" id="JAJJVO010000098">
    <property type="protein sequence ID" value="MCC9273910.1"/>
    <property type="molecule type" value="Genomic_DNA"/>
</dbReference>
<dbReference type="InterPro" id="IPR016181">
    <property type="entry name" value="Acyl_CoA_acyltransferase"/>
</dbReference>
<dbReference type="AlphaFoldDB" id="A0A9E3ZT96"/>
<dbReference type="CDD" id="cd04301">
    <property type="entry name" value="NAT_SF"/>
    <property type="match status" value="1"/>
</dbReference>
<gene>
    <name evidence="2" type="ORF">K8V42_06440</name>
</gene>
<dbReference type="Gene3D" id="3.40.630.30">
    <property type="match status" value="1"/>
</dbReference>
<organism evidence="2 3">
    <name type="scientific">Enterococcus aquimarinus</name>
    <dbReference type="NCBI Taxonomy" id="328396"/>
    <lineage>
        <taxon>Bacteria</taxon>
        <taxon>Bacillati</taxon>
        <taxon>Bacillota</taxon>
        <taxon>Bacilli</taxon>
        <taxon>Lactobacillales</taxon>
        <taxon>Enterococcaceae</taxon>
        <taxon>Enterococcus</taxon>
    </lineage>
</organism>
<accession>A0A9E3ZT96</accession>
<dbReference type="Proteomes" id="UP000813384">
    <property type="component" value="Unassembled WGS sequence"/>
</dbReference>
<dbReference type="PROSITE" id="PS51186">
    <property type="entry name" value="GNAT"/>
    <property type="match status" value="1"/>
</dbReference>
<dbReference type="GO" id="GO:0016747">
    <property type="term" value="F:acyltransferase activity, transferring groups other than amino-acyl groups"/>
    <property type="evidence" value="ECO:0007669"/>
    <property type="project" value="InterPro"/>
</dbReference>
<evidence type="ECO:0000313" key="2">
    <source>
        <dbReference type="EMBL" id="MCC9273910.1"/>
    </source>
</evidence>
<dbReference type="Pfam" id="PF00583">
    <property type="entry name" value="Acetyltransf_1"/>
    <property type="match status" value="1"/>
</dbReference>
<proteinExistence type="predicted"/>
<evidence type="ECO:0000313" key="3">
    <source>
        <dbReference type="Proteomes" id="UP000813384"/>
    </source>
</evidence>
<protein>
    <submittedName>
        <fullName evidence="2">GNAT family N-acetyltransferase</fullName>
    </submittedName>
</protein>